<name>C5FJD4_ARTOC</name>
<dbReference type="InterPro" id="IPR022755">
    <property type="entry name" value="Znf_C2H2_jaz"/>
</dbReference>
<dbReference type="GO" id="GO:0005634">
    <property type="term" value="C:nucleus"/>
    <property type="evidence" value="ECO:0007669"/>
    <property type="project" value="TreeGrafter"/>
</dbReference>
<dbReference type="Proteomes" id="UP000002035">
    <property type="component" value="Unassembled WGS sequence"/>
</dbReference>
<evidence type="ECO:0000256" key="3">
    <source>
        <dbReference type="ARBA" id="ARBA00022771"/>
    </source>
</evidence>
<dbReference type="GO" id="GO:0008270">
    <property type="term" value="F:zinc ion binding"/>
    <property type="evidence" value="ECO:0007669"/>
    <property type="project" value="UniProtKB-KW"/>
</dbReference>
<dbReference type="PROSITE" id="PS00028">
    <property type="entry name" value="ZINC_FINGER_C2H2_1"/>
    <property type="match status" value="3"/>
</dbReference>
<dbReference type="Pfam" id="PF00096">
    <property type="entry name" value="zf-C2H2"/>
    <property type="match status" value="1"/>
</dbReference>
<evidence type="ECO:0000313" key="8">
    <source>
        <dbReference type="Proteomes" id="UP000002035"/>
    </source>
</evidence>
<accession>C5FJD4</accession>
<dbReference type="Gene3D" id="3.30.160.60">
    <property type="entry name" value="Classic Zinc Finger"/>
    <property type="match status" value="3"/>
</dbReference>
<keyword evidence="8" id="KW-1185">Reference proteome</keyword>
<keyword evidence="2" id="KW-0677">Repeat</keyword>
<feature type="domain" description="C2H2-type" evidence="6">
    <location>
        <begin position="68"/>
        <end position="92"/>
    </location>
</feature>
<evidence type="ECO:0000256" key="4">
    <source>
        <dbReference type="ARBA" id="ARBA00022833"/>
    </source>
</evidence>
<keyword evidence="1" id="KW-0479">Metal-binding</keyword>
<dbReference type="SUPFAM" id="SSF57667">
    <property type="entry name" value="beta-beta-alpha zinc fingers"/>
    <property type="match status" value="3"/>
</dbReference>
<dbReference type="SMART" id="SM00355">
    <property type="entry name" value="ZnF_C2H2"/>
    <property type="match status" value="6"/>
</dbReference>
<dbReference type="AlphaFoldDB" id="C5FJD4"/>
<dbReference type="STRING" id="554155.C5FJD4"/>
<dbReference type="GeneID" id="9226516"/>
<proteinExistence type="predicted"/>
<organism evidence="7 8">
    <name type="scientific">Arthroderma otae (strain ATCC MYA-4605 / CBS 113480)</name>
    <name type="common">Microsporum canis</name>
    <dbReference type="NCBI Taxonomy" id="554155"/>
    <lineage>
        <taxon>Eukaryota</taxon>
        <taxon>Fungi</taxon>
        <taxon>Dikarya</taxon>
        <taxon>Ascomycota</taxon>
        <taxon>Pezizomycotina</taxon>
        <taxon>Eurotiomycetes</taxon>
        <taxon>Eurotiomycetidae</taxon>
        <taxon>Onygenales</taxon>
        <taxon>Arthrodermataceae</taxon>
        <taxon>Microsporum</taxon>
    </lineage>
</organism>
<dbReference type="OMA" id="ALDHWAP"/>
<dbReference type="PROSITE" id="PS50157">
    <property type="entry name" value="ZINC_FINGER_C2H2_2"/>
    <property type="match status" value="3"/>
</dbReference>
<evidence type="ECO:0000313" key="7">
    <source>
        <dbReference type="EMBL" id="EEQ29555.1"/>
    </source>
</evidence>
<dbReference type="RefSeq" id="XP_002849440.1">
    <property type="nucleotide sequence ID" value="XM_002849394.1"/>
</dbReference>
<evidence type="ECO:0000256" key="1">
    <source>
        <dbReference type="ARBA" id="ARBA00022723"/>
    </source>
</evidence>
<dbReference type="PANTHER" id="PTHR24409">
    <property type="entry name" value="ZINC FINGER PROTEIN 142"/>
    <property type="match status" value="1"/>
</dbReference>
<keyword evidence="3 5" id="KW-0863">Zinc-finger</keyword>
<dbReference type="GO" id="GO:0000981">
    <property type="term" value="F:DNA-binding transcription factor activity, RNA polymerase II-specific"/>
    <property type="evidence" value="ECO:0007669"/>
    <property type="project" value="TreeGrafter"/>
</dbReference>
<evidence type="ECO:0000256" key="2">
    <source>
        <dbReference type="ARBA" id="ARBA00022737"/>
    </source>
</evidence>
<evidence type="ECO:0000256" key="5">
    <source>
        <dbReference type="PROSITE-ProRule" id="PRU00042"/>
    </source>
</evidence>
<dbReference type="EMBL" id="DS995702">
    <property type="protein sequence ID" value="EEQ29555.1"/>
    <property type="molecule type" value="Genomic_DNA"/>
</dbReference>
<reference evidence="8" key="1">
    <citation type="journal article" date="2012" name="MBio">
        <title>Comparative genome analysis of Trichophyton rubrum and related dermatophytes reveals candidate genes involved in infection.</title>
        <authorList>
            <person name="Martinez D.A."/>
            <person name="Oliver B.G."/>
            <person name="Graeser Y."/>
            <person name="Goldberg J.M."/>
            <person name="Li W."/>
            <person name="Martinez-Rossi N.M."/>
            <person name="Monod M."/>
            <person name="Shelest E."/>
            <person name="Barton R.C."/>
            <person name="Birch E."/>
            <person name="Brakhage A.A."/>
            <person name="Chen Z."/>
            <person name="Gurr S.J."/>
            <person name="Heiman D."/>
            <person name="Heitman J."/>
            <person name="Kosti I."/>
            <person name="Rossi A."/>
            <person name="Saif S."/>
            <person name="Samalova M."/>
            <person name="Saunders C.W."/>
            <person name="Shea T."/>
            <person name="Summerbell R.C."/>
            <person name="Xu J."/>
            <person name="Young S."/>
            <person name="Zeng Q."/>
            <person name="Birren B.W."/>
            <person name="Cuomo C.A."/>
            <person name="White T.C."/>
        </authorList>
    </citation>
    <scope>NUCLEOTIDE SEQUENCE [LARGE SCALE GENOMIC DNA]</scope>
    <source>
        <strain evidence="8">ATCC MYA-4605 / CBS 113480</strain>
    </source>
</reference>
<evidence type="ECO:0000259" key="6">
    <source>
        <dbReference type="PROSITE" id="PS50157"/>
    </source>
</evidence>
<feature type="domain" description="C2H2-type" evidence="6">
    <location>
        <begin position="95"/>
        <end position="124"/>
    </location>
</feature>
<dbReference type="eggNOG" id="KOG1721">
    <property type="taxonomic scope" value="Eukaryota"/>
</dbReference>
<dbReference type="Pfam" id="PF12874">
    <property type="entry name" value="zf-met"/>
    <property type="match status" value="2"/>
</dbReference>
<dbReference type="InterPro" id="IPR013087">
    <property type="entry name" value="Znf_C2H2_type"/>
</dbReference>
<dbReference type="VEuPathDB" id="FungiDB:MCYG_02374"/>
<dbReference type="PANTHER" id="PTHR24409:SF295">
    <property type="entry name" value="AZ2-RELATED"/>
    <property type="match status" value="1"/>
</dbReference>
<protein>
    <recommendedName>
        <fullName evidence="6">C2H2-type domain-containing protein</fullName>
    </recommendedName>
</protein>
<dbReference type="InterPro" id="IPR036236">
    <property type="entry name" value="Znf_C2H2_sf"/>
</dbReference>
<feature type="domain" description="C2H2-type" evidence="6">
    <location>
        <begin position="39"/>
        <end position="68"/>
    </location>
</feature>
<keyword evidence="4" id="KW-0862">Zinc</keyword>
<sequence length="280" mass="32267">MYGSSDDEYFECDTCTRQFTTRYSCCQHMNDTGHWAPTYECEMCTKTFRSQHAANQHMNAVDHWAPRFECETCTSTFRSESAANEHMRAAGHFKFYCQDCQRTFQNQNSLNMHLRSKVHIGDGVACPFCRNGFTTASGLAHHLERGSCPKAPNLNRETIIRKIRECDPHGRITNRQIAWHEEENVRYSATEHAFDGQFWRCYICKACFNNVNGLNNHINSPVHKQKVYHCPNLKSRCGKEFSTLAALFNHLESESCAVMRFETVQRGVNDMILRGRLIGA</sequence>
<dbReference type="Pfam" id="PF12171">
    <property type="entry name" value="zf-C2H2_jaz"/>
    <property type="match status" value="1"/>
</dbReference>
<dbReference type="OrthoDB" id="6077919at2759"/>
<gene>
    <name evidence="7" type="ORF">MCYG_02374</name>
</gene>
<dbReference type="HOGENOM" id="CLU_075838_0_0_1"/>
<dbReference type="GO" id="GO:0000977">
    <property type="term" value="F:RNA polymerase II transcription regulatory region sequence-specific DNA binding"/>
    <property type="evidence" value="ECO:0007669"/>
    <property type="project" value="TreeGrafter"/>
</dbReference>